<dbReference type="AlphaFoldDB" id="A0A3N4UZK3"/>
<proteinExistence type="predicted"/>
<evidence type="ECO:0000313" key="2">
    <source>
        <dbReference type="EMBL" id="RPE72989.1"/>
    </source>
</evidence>
<keyword evidence="3" id="KW-1185">Reference proteome</keyword>
<dbReference type="Pfam" id="PF00581">
    <property type="entry name" value="Rhodanese"/>
    <property type="match status" value="1"/>
</dbReference>
<sequence>MKFVVDNWMWILLALTSGGMLLWQALGSGAAAGGVTPTEAVLLVNREKAVLIDVCEPAEYAAGHVAQAKSVPLSRLEQSLPAVVKNKSTPVILVCASGVRSRRAVSIAQKLGYERAVSLAGGLRAWREAGLPVERTAA</sequence>
<dbReference type="CDD" id="cd00158">
    <property type="entry name" value="RHOD"/>
    <property type="match status" value="1"/>
</dbReference>
<dbReference type="Gene3D" id="3.40.250.10">
    <property type="entry name" value="Rhodanese-like domain"/>
    <property type="match status" value="1"/>
</dbReference>
<dbReference type="SUPFAM" id="SSF52821">
    <property type="entry name" value="Rhodanese/Cell cycle control phosphatase"/>
    <property type="match status" value="1"/>
</dbReference>
<protein>
    <submittedName>
        <fullName evidence="2">Rhodanese-related sulfurtransferase</fullName>
    </submittedName>
</protein>
<dbReference type="OrthoDB" id="1445766at2"/>
<dbReference type="PROSITE" id="PS50206">
    <property type="entry name" value="RHODANESE_3"/>
    <property type="match status" value="1"/>
</dbReference>
<keyword evidence="2" id="KW-0808">Transferase</keyword>
<reference evidence="2 3" key="1">
    <citation type="submission" date="2018-11" db="EMBL/GenBank/DDBJ databases">
        <title>Genomic Encyclopedia of Type Strains, Phase IV (KMG-IV): sequencing the most valuable type-strain genomes for metagenomic binning, comparative biology and taxonomic classification.</title>
        <authorList>
            <person name="Goeker M."/>
        </authorList>
    </citation>
    <scope>NUCLEOTIDE SEQUENCE [LARGE SCALE GENOMIC DNA]</scope>
    <source>
        <strain evidence="2 3">DSM 101684</strain>
    </source>
</reference>
<dbReference type="GO" id="GO:0004792">
    <property type="term" value="F:thiosulfate-cyanide sulfurtransferase activity"/>
    <property type="evidence" value="ECO:0007669"/>
    <property type="project" value="TreeGrafter"/>
</dbReference>
<dbReference type="PANTHER" id="PTHR44086">
    <property type="entry name" value="THIOSULFATE SULFURTRANSFERASE RDL2, MITOCHONDRIAL-RELATED"/>
    <property type="match status" value="1"/>
</dbReference>
<dbReference type="RefSeq" id="WP_124220473.1">
    <property type="nucleotide sequence ID" value="NZ_RKQL01000001.1"/>
</dbReference>
<dbReference type="InterPro" id="IPR036873">
    <property type="entry name" value="Rhodanese-like_dom_sf"/>
</dbReference>
<evidence type="ECO:0000313" key="3">
    <source>
        <dbReference type="Proteomes" id="UP000272193"/>
    </source>
</evidence>
<dbReference type="PANTHER" id="PTHR44086:SF10">
    <property type="entry name" value="THIOSULFATE SULFURTRANSFERASE_RHODANESE-LIKE DOMAIN-CONTAINING PROTEIN 3"/>
    <property type="match status" value="1"/>
</dbReference>
<organism evidence="2 3">
    <name type="scientific">Tibeticola sediminis</name>
    <dbReference type="NCBI Taxonomy" id="1917811"/>
    <lineage>
        <taxon>Bacteria</taxon>
        <taxon>Pseudomonadati</taxon>
        <taxon>Pseudomonadota</taxon>
        <taxon>Betaproteobacteria</taxon>
        <taxon>Burkholderiales</taxon>
        <taxon>Comamonadaceae</taxon>
        <taxon>Tibeticola</taxon>
    </lineage>
</organism>
<dbReference type="InterPro" id="IPR001763">
    <property type="entry name" value="Rhodanese-like_dom"/>
</dbReference>
<accession>A0A3N4UZK3</accession>
<name>A0A3N4UZK3_9BURK</name>
<gene>
    <name evidence="2" type="ORF">EDC62_0700</name>
</gene>
<dbReference type="EMBL" id="RKQL01000001">
    <property type="protein sequence ID" value="RPE72989.1"/>
    <property type="molecule type" value="Genomic_DNA"/>
</dbReference>
<feature type="domain" description="Rhodanese" evidence="1">
    <location>
        <begin position="45"/>
        <end position="135"/>
    </location>
</feature>
<dbReference type="SMART" id="SM00450">
    <property type="entry name" value="RHOD"/>
    <property type="match status" value="1"/>
</dbReference>
<dbReference type="Proteomes" id="UP000272193">
    <property type="component" value="Unassembled WGS sequence"/>
</dbReference>
<comment type="caution">
    <text evidence="2">The sequence shown here is derived from an EMBL/GenBank/DDBJ whole genome shotgun (WGS) entry which is preliminary data.</text>
</comment>
<evidence type="ECO:0000259" key="1">
    <source>
        <dbReference type="PROSITE" id="PS50206"/>
    </source>
</evidence>